<evidence type="ECO:0000313" key="2">
    <source>
        <dbReference type="EMBL" id="ADJ29176.1"/>
    </source>
</evidence>
<dbReference type="HOGENOM" id="CLU_1370943_0_0_6"/>
<protein>
    <recommendedName>
        <fullName evidence="4">Type II secretion system protein GspC N-terminal domain-containing protein</fullName>
    </recommendedName>
</protein>
<feature type="compositionally biased region" description="Basic and acidic residues" evidence="1">
    <location>
        <begin position="84"/>
        <end position="98"/>
    </location>
</feature>
<name>D8K933_NITWC</name>
<feature type="region of interest" description="Disordered" evidence="1">
    <location>
        <begin position="79"/>
        <end position="98"/>
    </location>
</feature>
<accession>D8K933</accession>
<dbReference type="OrthoDB" id="5769601at2"/>
<dbReference type="RefSeq" id="WP_013221247.1">
    <property type="nucleotide sequence ID" value="NC_014315.1"/>
</dbReference>
<dbReference type="KEGG" id="nwa:Nwat_2351"/>
<dbReference type="AlphaFoldDB" id="D8K933"/>
<dbReference type="EMBL" id="CP002086">
    <property type="protein sequence ID" value="ADJ29176.1"/>
    <property type="molecule type" value="Genomic_DNA"/>
</dbReference>
<evidence type="ECO:0000256" key="1">
    <source>
        <dbReference type="SAM" id="MobiDB-lite"/>
    </source>
</evidence>
<dbReference type="eggNOG" id="COG3031">
    <property type="taxonomic scope" value="Bacteria"/>
</dbReference>
<keyword evidence="3" id="KW-1185">Reference proteome</keyword>
<evidence type="ECO:0008006" key="4">
    <source>
        <dbReference type="Google" id="ProtNLM"/>
    </source>
</evidence>
<evidence type="ECO:0000313" key="3">
    <source>
        <dbReference type="Proteomes" id="UP000000393"/>
    </source>
</evidence>
<sequence>MRSAAPNHRALAYLLAGLCLLVVVAIALEARYPFQLAQEEKAAPASPNLADLVPTQERSEEIALPPLGNYEEIVARPLFRPSRRPPDPEKDVAEEARKKAMEEAERLKSHVKDLFILSGVVVTAEKTVALLQDIKNNKSLRVSEGERLEGWKVQQIFPNRVLFRDDGRAETLELIRNFESIEREKPPRRRQAVRRSNR</sequence>
<dbReference type="Gene3D" id="2.30.30.830">
    <property type="match status" value="1"/>
</dbReference>
<dbReference type="STRING" id="105559.Nwat_2351"/>
<reference evidence="2 3" key="1">
    <citation type="submission" date="2010-06" db="EMBL/GenBank/DDBJ databases">
        <title>Complete sequence of chromosome of Nitrosococcus watsoni C-113.</title>
        <authorList>
            <consortium name="US DOE Joint Genome Institute"/>
            <person name="Lucas S."/>
            <person name="Copeland A."/>
            <person name="Lapidus A."/>
            <person name="Cheng J.-F."/>
            <person name="Bruce D."/>
            <person name="Goodwin L."/>
            <person name="Pitluck S."/>
            <person name="Malfatti S.A."/>
            <person name="Chain P.S.G."/>
            <person name="Land M."/>
            <person name="Hauser L."/>
            <person name="Kyrpides N."/>
            <person name="Ivanova N."/>
            <person name="Cambell M.A."/>
            <person name="Heidelberg J.F."/>
            <person name="Klotz M.G."/>
            <person name="Woyke T."/>
        </authorList>
    </citation>
    <scope>NUCLEOTIDE SEQUENCE [LARGE SCALE GENOMIC DNA]</scope>
    <source>
        <strain evidence="2 3">C-113</strain>
    </source>
</reference>
<dbReference type="Proteomes" id="UP000000393">
    <property type="component" value="Chromosome"/>
</dbReference>
<proteinExistence type="predicted"/>
<organism evidence="2 3">
    <name type="scientific">Nitrosococcus watsoni (strain C-113)</name>
    <dbReference type="NCBI Taxonomy" id="105559"/>
    <lineage>
        <taxon>Bacteria</taxon>
        <taxon>Pseudomonadati</taxon>
        <taxon>Pseudomonadota</taxon>
        <taxon>Gammaproteobacteria</taxon>
        <taxon>Chromatiales</taxon>
        <taxon>Chromatiaceae</taxon>
        <taxon>Nitrosococcus</taxon>
    </lineage>
</organism>
<gene>
    <name evidence="2" type="ordered locus">Nwat_2351</name>
</gene>